<reference evidence="8 9" key="1">
    <citation type="journal article" date="2013" name="Mar. Genomics">
        <title>Expression of sulfatases in Rhodopirellula baltica and the diversity of sulfatases in the genus Rhodopirellula.</title>
        <authorList>
            <person name="Wegner C.E."/>
            <person name="Richter-Heitmann T."/>
            <person name="Klindworth A."/>
            <person name="Klockow C."/>
            <person name="Richter M."/>
            <person name="Achstetter T."/>
            <person name="Glockner F.O."/>
            <person name="Harder J."/>
        </authorList>
    </citation>
    <scope>NUCLEOTIDE SEQUENCE [LARGE SCALE GENOMIC DNA]</scope>
    <source>
        <strain evidence="8 9">SWK14</strain>
    </source>
</reference>
<dbReference type="InterPro" id="IPR001525">
    <property type="entry name" value="C5_MeTfrase"/>
</dbReference>
<dbReference type="GO" id="GO:0009307">
    <property type="term" value="P:DNA restriction-modification system"/>
    <property type="evidence" value="ECO:0007669"/>
    <property type="project" value="UniProtKB-KW"/>
</dbReference>
<name>L7CLQ0_RHOBT</name>
<keyword evidence="5" id="KW-0680">Restriction system</keyword>
<evidence type="ECO:0000256" key="4">
    <source>
        <dbReference type="ARBA" id="ARBA00022691"/>
    </source>
</evidence>
<feature type="active site" evidence="7">
    <location>
        <position position="85"/>
    </location>
</feature>
<dbReference type="PROSITE" id="PS51679">
    <property type="entry name" value="SAM_MT_C5"/>
    <property type="match status" value="1"/>
</dbReference>
<dbReference type="GO" id="GO:0003677">
    <property type="term" value="F:DNA binding"/>
    <property type="evidence" value="ECO:0007669"/>
    <property type="project" value="TreeGrafter"/>
</dbReference>
<gene>
    <name evidence="8" type="ORF">RBSWK_01542</name>
</gene>
<keyword evidence="3 7" id="KW-0808">Transferase</keyword>
<dbReference type="GO" id="GO:0003886">
    <property type="term" value="F:DNA (cytosine-5-)-methyltransferase activity"/>
    <property type="evidence" value="ECO:0007669"/>
    <property type="project" value="UniProtKB-EC"/>
</dbReference>
<dbReference type="EMBL" id="AMWG01000030">
    <property type="protein sequence ID" value="ELP34532.1"/>
    <property type="molecule type" value="Genomic_DNA"/>
</dbReference>
<dbReference type="InterPro" id="IPR050390">
    <property type="entry name" value="C5-Methyltransferase"/>
</dbReference>
<dbReference type="PANTHER" id="PTHR10629:SF52">
    <property type="entry name" value="DNA (CYTOSINE-5)-METHYLTRANSFERASE 1"/>
    <property type="match status" value="1"/>
</dbReference>
<evidence type="ECO:0000256" key="1">
    <source>
        <dbReference type="ARBA" id="ARBA00011975"/>
    </source>
</evidence>
<dbReference type="GO" id="GO:0044027">
    <property type="term" value="P:negative regulation of gene expression via chromosomal CpG island methylation"/>
    <property type="evidence" value="ECO:0007669"/>
    <property type="project" value="TreeGrafter"/>
</dbReference>
<dbReference type="PANTHER" id="PTHR10629">
    <property type="entry name" value="CYTOSINE-SPECIFIC METHYLTRANSFERASE"/>
    <property type="match status" value="1"/>
</dbReference>
<dbReference type="PROSITE" id="PS00094">
    <property type="entry name" value="C5_MTASE_1"/>
    <property type="match status" value="1"/>
</dbReference>
<dbReference type="InterPro" id="IPR018117">
    <property type="entry name" value="C5_DNA_meth_AS"/>
</dbReference>
<protein>
    <recommendedName>
        <fullName evidence="1">DNA (cytosine-5-)-methyltransferase</fullName>
        <ecNumber evidence="1">2.1.1.37</ecNumber>
    </recommendedName>
</protein>
<keyword evidence="4 7" id="KW-0949">S-adenosyl-L-methionine</keyword>
<evidence type="ECO:0000313" key="9">
    <source>
        <dbReference type="Proteomes" id="UP000010959"/>
    </source>
</evidence>
<dbReference type="PATRIC" id="fig|993516.3.peg.1634"/>
<dbReference type="RefSeq" id="WP_007336731.1">
    <property type="nucleotide sequence ID" value="NZ_AMWG01000030.1"/>
</dbReference>
<comment type="caution">
    <text evidence="8">The sequence shown here is derived from an EMBL/GenBank/DDBJ whole genome shotgun (WGS) entry which is preliminary data.</text>
</comment>
<dbReference type="Gene3D" id="3.40.50.150">
    <property type="entry name" value="Vaccinia Virus protein VP39"/>
    <property type="match status" value="1"/>
</dbReference>
<evidence type="ECO:0000256" key="7">
    <source>
        <dbReference type="PROSITE-ProRule" id="PRU01016"/>
    </source>
</evidence>
<dbReference type="AlphaFoldDB" id="L7CLQ0"/>
<sequence>MSTAKFTTIDLFAGVGGLTEGFKQAGFNAVAANDFDEHAAVTFKLNHPKTEFVDGPVQDITSDDFLALTGMDSGELDVLLGGPPCQAFSVYNHQRGMHDERSGLFREYHLGLMISSDLPVGRQIVGVVTLAR</sequence>
<keyword evidence="2 7" id="KW-0489">Methyltransferase</keyword>
<accession>L7CLQ0</accession>
<evidence type="ECO:0000256" key="3">
    <source>
        <dbReference type="ARBA" id="ARBA00022679"/>
    </source>
</evidence>
<evidence type="ECO:0000256" key="6">
    <source>
        <dbReference type="ARBA" id="ARBA00047422"/>
    </source>
</evidence>
<dbReference type="Proteomes" id="UP000010959">
    <property type="component" value="Unassembled WGS sequence"/>
</dbReference>
<dbReference type="InterPro" id="IPR029063">
    <property type="entry name" value="SAM-dependent_MTases_sf"/>
</dbReference>
<evidence type="ECO:0000256" key="2">
    <source>
        <dbReference type="ARBA" id="ARBA00022603"/>
    </source>
</evidence>
<dbReference type="GO" id="GO:0032259">
    <property type="term" value="P:methylation"/>
    <property type="evidence" value="ECO:0007669"/>
    <property type="project" value="UniProtKB-KW"/>
</dbReference>
<dbReference type="EC" id="2.1.1.37" evidence="1"/>
<evidence type="ECO:0000313" key="8">
    <source>
        <dbReference type="EMBL" id="ELP34532.1"/>
    </source>
</evidence>
<comment type="catalytic activity">
    <reaction evidence="6">
        <text>a 2'-deoxycytidine in DNA + S-adenosyl-L-methionine = a 5-methyl-2'-deoxycytidine in DNA + S-adenosyl-L-homocysteine + H(+)</text>
        <dbReference type="Rhea" id="RHEA:13681"/>
        <dbReference type="Rhea" id="RHEA-COMP:11369"/>
        <dbReference type="Rhea" id="RHEA-COMP:11370"/>
        <dbReference type="ChEBI" id="CHEBI:15378"/>
        <dbReference type="ChEBI" id="CHEBI:57856"/>
        <dbReference type="ChEBI" id="CHEBI:59789"/>
        <dbReference type="ChEBI" id="CHEBI:85452"/>
        <dbReference type="ChEBI" id="CHEBI:85454"/>
        <dbReference type="EC" id="2.1.1.37"/>
    </reaction>
</comment>
<comment type="similarity">
    <text evidence="7">Belongs to the class I-like SAM-binding methyltransferase superfamily. C5-methyltransferase family.</text>
</comment>
<dbReference type="Pfam" id="PF00145">
    <property type="entry name" value="DNA_methylase"/>
    <property type="match status" value="1"/>
</dbReference>
<organism evidence="8 9">
    <name type="scientific">Rhodopirellula baltica SWK14</name>
    <dbReference type="NCBI Taxonomy" id="993516"/>
    <lineage>
        <taxon>Bacteria</taxon>
        <taxon>Pseudomonadati</taxon>
        <taxon>Planctomycetota</taxon>
        <taxon>Planctomycetia</taxon>
        <taxon>Pirellulales</taxon>
        <taxon>Pirellulaceae</taxon>
        <taxon>Rhodopirellula</taxon>
    </lineage>
</organism>
<proteinExistence type="inferred from homology"/>
<dbReference type="SUPFAM" id="SSF53335">
    <property type="entry name" value="S-adenosyl-L-methionine-dependent methyltransferases"/>
    <property type="match status" value="1"/>
</dbReference>
<evidence type="ECO:0000256" key="5">
    <source>
        <dbReference type="ARBA" id="ARBA00022747"/>
    </source>
</evidence>